<organism evidence="1 2">
    <name type="scientific">Fusarium solani subsp. cucurbitae</name>
    <name type="common">Neocosmosporum cucurbitae</name>
    <dbReference type="NCBI Taxonomy" id="2747967"/>
    <lineage>
        <taxon>Eukaryota</taxon>
        <taxon>Fungi</taxon>
        <taxon>Dikarya</taxon>
        <taxon>Ascomycota</taxon>
        <taxon>Pezizomycotina</taxon>
        <taxon>Sordariomycetes</taxon>
        <taxon>Hypocreomycetidae</taxon>
        <taxon>Hypocreales</taxon>
        <taxon>Nectriaceae</taxon>
        <taxon>Fusarium</taxon>
        <taxon>Fusarium solani species complex</taxon>
    </lineage>
</organism>
<accession>A0ACD3ZPD7</accession>
<evidence type="ECO:0000313" key="2">
    <source>
        <dbReference type="Proteomes" id="UP000830768"/>
    </source>
</evidence>
<protein>
    <submittedName>
        <fullName evidence="1">Uncharacterized protein</fullName>
    </submittedName>
</protein>
<dbReference type="EMBL" id="CP090040">
    <property type="protein sequence ID" value="UPL02983.1"/>
    <property type="molecule type" value="Genomic_DNA"/>
</dbReference>
<sequence>MTKIIAVTGATGAQGGGVVNIMRATPGWSVRALTRNLTSEAAKKLAAAGIEVVQASFDDEESLVAAFKDVHAVYALTNWWEHLSAGKSQDESGKLEEKQGMTIARAAARTPSVEHYIWSTTPSAKRDFHGKHVTPHMDYKANVDARIKSELPELAAKTTYLRIGYYAQNMIVYPFVKPFEHASASLDQHLSKHPPNSGTFIQLMPSRPDAIVLNSGDMTVNPGIWTRQILAKGASTFGRYSNVALEKWTLQQMLDTWSEVTGKKGVYIQCTIEQLTAIWGAAGNELGLQFKYSEMCDPWEEREGHLGVEELGLDINEVVGFRGVMEKMKNWPN</sequence>
<reference evidence="1" key="1">
    <citation type="submission" date="2021-11" db="EMBL/GenBank/DDBJ databases">
        <title>Fusarium solani-melongenae Genome sequencing and assembly.</title>
        <authorList>
            <person name="Xie S."/>
            <person name="Huang L."/>
            <person name="Zhang X."/>
        </authorList>
    </citation>
    <scope>NUCLEOTIDE SEQUENCE</scope>
    <source>
        <strain evidence="1">CRI 24-3</strain>
    </source>
</reference>
<keyword evidence="2" id="KW-1185">Reference proteome</keyword>
<dbReference type="Proteomes" id="UP000830768">
    <property type="component" value="Chromosome 12"/>
</dbReference>
<gene>
    <name evidence="1" type="ORF">LCI18_013917</name>
</gene>
<proteinExistence type="predicted"/>
<evidence type="ECO:0000313" key="1">
    <source>
        <dbReference type="EMBL" id="UPL02983.1"/>
    </source>
</evidence>
<name>A0ACD3ZPD7_FUSSC</name>